<keyword evidence="2" id="KW-1185">Reference proteome</keyword>
<dbReference type="EMBL" id="LSRX01000525">
    <property type="protein sequence ID" value="OLP94849.1"/>
    <property type="molecule type" value="Genomic_DNA"/>
</dbReference>
<dbReference type="AlphaFoldDB" id="A0A1Q9DI29"/>
<protein>
    <submittedName>
        <fullName evidence="1">Uncharacterized protein</fullName>
    </submittedName>
</protein>
<dbReference type="Proteomes" id="UP000186817">
    <property type="component" value="Unassembled WGS sequence"/>
</dbReference>
<organism evidence="1 2">
    <name type="scientific">Symbiodinium microadriaticum</name>
    <name type="common">Dinoflagellate</name>
    <name type="synonym">Zooxanthella microadriatica</name>
    <dbReference type="NCBI Taxonomy" id="2951"/>
    <lineage>
        <taxon>Eukaryota</taxon>
        <taxon>Sar</taxon>
        <taxon>Alveolata</taxon>
        <taxon>Dinophyceae</taxon>
        <taxon>Suessiales</taxon>
        <taxon>Symbiodiniaceae</taxon>
        <taxon>Symbiodinium</taxon>
    </lineage>
</organism>
<evidence type="ECO:0000313" key="2">
    <source>
        <dbReference type="Proteomes" id="UP000186817"/>
    </source>
</evidence>
<proteinExistence type="predicted"/>
<gene>
    <name evidence="1" type="ORF">AK812_SmicGene23074</name>
</gene>
<accession>A0A1Q9DI29</accession>
<evidence type="ECO:0000313" key="1">
    <source>
        <dbReference type="EMBL" id="OLP94849.1"/>
    </source>
</evidence>
<sequence>MLMMLAWAGAPGPVRLVVRAAADAHDARLGRCGWCPQQRLMLMMLVWGGAYGWYQQRLLLIMTPGLDAAADAD</sequence>
<comment type="caution">
    <text evidence="1">The sequence shown here is derived from an EMBL/GenBank/DDBJ whole genome shotgun (WGS) entry which is preliminary data.</text>
</comment>
<reference evidence="1 2" key="1">
    <citation type="submission" date="2016-02" db="EMBL/GenBank/DDBJ databases">
        <title>Genome analysis of coral dinoflagellate symbionts highlights evolutionary adaptations to a symbiotic lifestyle.</title>
        <authorList>
            <person name="Aranda M."/>
            <person name="Li Y."/>
            <person name="Liew Y.J."/>
            <person name="Baumgarten S."/>
            <person name="Simakov O."/>
            <person name="Wilson M."/>
            <person name="Piel J."/>
            <person name="Ashoor H."/>
            <person name="Bougouffa S."/>
            <person name="Bajic V.B."/>
            <person name="Ryu T."/>
            <person name="Ravasi T."/>
            <person name="Bayer T."/>
            <person name="Micklem G."/>
            <person name="Kim H."/>
            <person name="Bhak J."/>
            <person name="Lajeunesse T.C."/>
            <person name="Voolstra C.R."/>
        </authorList>
    </citation>
    <scope>NUCLEOTIDE SEQUENCE [LARGE SCALE GENOMIC DNA]</scope>
    <source>
        <strain evidence="1 2">CCMP2467</strain>
    </source>
</reference>
<name>A0A1Q9DI29_SYMMI</name>